<protein>
    <recommendedName>
        <fullName evidence="3">CCHC-type domain-containing protein</fullName>
    </recommendedName>
</protein>
<dbReference type="SUPFAM" id="SSF57756">
    <property type="entry name" value="Retrovirus zinc finger-like domains"/>
    <property type="match status" value="1"/>
</dbReference>
<organism evidence="4 5">
    <name type="scientific">Stephania cephalantha</name>
    <dbReference type="NCBI Taxonomy" id="152367"/>
    <lineage>
        <taxon>Eukaryota</taxon>
        <taxon>Viridiplantae</taxon>
        <taxon>Streptophyta</taxon>
        <taxon>Embryophyta</taxon>
        <taxon>Tracheophyta</taxon>
        <taxon>Spermatophyta</taxon>
        <taxon>Magnoliopsida</taxon>
        <taxon>Ranunculales</taxon>
        <taxon>Menispermaceae</taxon>
        <taxon>Menispermoideae</taxon>
        <taxon>Cissampelideae</taxon>
        <taxon>Stephania</taxon>
    </lineage>
</organism>
<feature type="region of interest" description="Disordered" evidence="2">
    <location>
        <begin position="98"/>
        <end position="173"/>
    </location>
</feature>
<keyword evidence="1" id="KW-0479">Metal-binding</keyword>
<feature type="compositionally biased region" description="Polar residues" evidence="2">
    <location>
        <begin position="111"/>
        <end position="124"/>
    </location>
</feature>
<dbReference type="GO" id="GO:0003676">
    <property type="term" value="F:nucleic acid binding"/>
    <property type="evidence" value="ECO:0007669"/>
    <property type="project" value="InterPro"/>
</dbReference>
<dbReference type="Pfam" id="PF00098">
    <property type="entry name" value="zf-CCHC"/>
    <property type="match status" value="1"/>
</dbReference>
<dbReference type="PANTHER" id="PTHR35046:SF9">
    <property type="entry name" value="RNA-DIRECTED DNA POLYMERASE"/>
    <property type="match status" value="1"/>
</dbReference>
<dbReference type="GO" id="GO:0008270">
    <property type="term" value="F:zinc ion binding"/>
    <property type="evidence" value="ECO:0007669"/>
    <property type="project" value="UniProtKB-KW"/>
</dbReference>
<dbReference type="AlphaFoldDB" id="A0AAP0P032"/>
<evidence type="ECO:0000313" key="5">
    <source>
        <dbReference type="Proteomes" id="UP001419268"/>
    </source>
</evidence>
<evidence type="ECO:0000256" key="1">
    <source>
        <dbReference type="PROSITE-ProRule" id="PRU00047"/>
    </source>
</evidence>
<gene>
    <name evidence="4" type="ORF">Scep_015108</name>
</gene>
<evidence type="ECO:0000313" key="4">
    <source>
        <dbReference type="EMBL" id="KAK9126262.1"/>
    </source>
</evidence>
<dbReference type="EMBL" id="JBBNAG010000006">
    <property type="protein sequence ID" value="KAK9126262.1"/>
    <property type="molecule type" value="Genomic_DNA"/>
</dbReference>
<keyword evidence="1" id="KW-0862">Zinc</keyword>
<proteinExistence type="predicted"/>
<dbReference type="Proteomes" id="UP001419268">
    <property type="component" value="Unassembled WGS sequence"/>
</dbReference>
<accession>A0AAP0P032</accession>
<dbReference type="Pfam" id="PF03732">
    <property type="entry name" value="Retrotrans_gag"/>
    <property type="match status" value="1"/>
</dbReference>
<sequence>MRRLMRGRFLPPDYEHILYRQYHLCSQGMRSVAAYTEEFYRLNARNNLQESENQQVSRYVGGLRESIQDQLALHRVYHLSEAISMAIQIETQLVRPPTRPTLYKRPPLEQTLVTPTPSSSQPLTMSKGKQPMTTSLKDHLRPRFTQPPNPYSHPMGSKCFRCNQPGHRSNECP</sequence>
<dbReference type="PROSITE" id="PS50158">
    <property type="entry name" value="ZF_CCHC"/>
    <property type="match status" value="1"/>
</dbReference>
<keyword evidence="1" id="KW-0863">Zinc-finger</keyword>
<reference evidence="4 5" key="1">
    <citation type="submission" date="2024-01" db="EMBL/GenBank/DDBJ databases">
        <title>Genome assemblies of Stephania.</title>
        <authorList>
            <person name="Yang L."/>
        </authorList>
    </citation>
    <scope>NUCLEOTIDE SEQUENCE [LARGE SCALE GENOMIC DNA]</scope>
    <source>
        <strain evidence="4">JXDWG</strain>
        <tissue evidence="4">Leaf</tissue>
    </source>
</reference>
<dbReference type="Gene3D" id="4.10.60.10">
    <property type="entry name" value="Zinc finger, CCHC-type"/>
    <property type="match status" value="1"/>
</dbReference>
<dbReference type="InterPro" id="IPR001878">
    <property type="entry name" value="Znf_CCHC"/>
</dbReference>
<feature type="domain" description="CCHC-type" evidence="3">
    <location>
        <begin position="158"/>
        <end position="173"/>
    </location>
</feature>
<dbReference type="PANTHER" id="PTHR35046">
    <property type="entry name" value="ZINC KNUCKLE (CCHC-TYPE) FAMILY PROTEIN"/>
    <property type="match status" value="1"/>
</dbReference>
<keyword evidence="5" id="KW-1185">Reference proteome</keyword>
<evidence type="ECO:0000259" key="3">
    <source>
        <dbReference type="PROSITE" id="PS50158"/>
    </source>
</evidence>
<comment type="caution">
    <text evidence="4">The sequence shown here is derived from an EMBL/GenBank/DDBJ whole genome shotgun (WGS) entry which is preliminary data.</text>
</comment>
<dbReference type="InterPro" id="IPR036875">
    <property type="entry name" value="Znf_CCHC_sf"/>
</dbReference>
<dbReference type="InterPro" id="IPR005162">
    <property type="entry name" value="Retrotrans_gag_dom"/>
</dbReference>
<name>A0AAP0P032_9MAGN</name>
<evidence type="ECO:0000256" key="2">
    <source>
        <dbReference type="SAM" id="MobiDB-lite"/>
    </source>
</evidence>